<dbReference type="Proteomes" id="UP000287651">
    <property type="component" value="Unassembled WGS sequence"/>
</dbReference>
<dbReference type="EMBL" id="AMZH03020071">
    <property type="protein sequence ID" value="RRT39564.1"/>
    <property type="molecule type" value="Genomic_DNA"/>
</dbReference>
<accession>A0A426XJC6</accession>
<gene>
    <name evidence="2" type="ORF">B296_00059032</name>
</gene>
<evidence type="ECO:0000313" key="2">
    <source>
        <dbReference type="EMBL" id="RRT39564.1"/>
    </source>
</evidence>
<sequence>MDVSWILSHTSVVEVSERQSFKKSKVGIFKDYRFGYQIGFSTGLSESKKKEKRKGQWRKRREQEEGRKKRRWWRKRNEGEKQRGRRKRTRAILGKRLCAMVVSDEVMRYIILHEIRAKVVHDGGVQ</sequence>
<organism evidence="2 3">
    <name type="scientific">Ensete ventricosum</name>
    <name type="common">Abyssinian banana</name>
    <name type="synonym">Musa ensete</name>
    <dbReference type="NCBI Taxonomy" id="4639"/>
    <lineage>
        <taxon>Eukaryota</taxon>
        <taxon>Viridiplantae</taxon>
        <taxon>Streptophyta</taxon>
        <taxon>Embryophyta</taxon>
        <taxon>Tracheophyta</taxon>
        <taxon>Spermatophyta</taxon>
        <taxon>Magnoliopsida</taxon>
        <taxon>Liliopsida</taxon>
        <taxon>Zingiberales</taxon>
        <taxon>Musaceae</taxon>
        <taxon>Ensete</taxon>
    </lineage>
</organism>
<feature type="compositionally biased region" description="Basic residues" evidence="1">
    <location>
        <begin position="50"/>
        <end position="60"/>
    </location>
</feature>
<protein>
    <submittedName>
        <fullName evidence="2">Uncharacterized protein</fullName>
    </submittedName>
</protein>
<reference evidence="2 3" key="1">
    <citation type="journal article" date="2014" name="Agronomy (Basel)">
        <title>A Draft Genome Sequence for Ensete ventricosum, the Drought-Tolerant Tree Against Hunger.</title>
        <authorList>
            <person name="Harrison J."/>
            <person name="Moore K.A."/>
            <person name="Paszkiewicz K."/>
            <person name="Jones T."/>
            <person name="Grant M."/>
            <person name="Ambacheew D."/>
            <person name="Muzemil S."/>
            <person name="Studholme D.J."/>
        </authorList>
    </citation>
    <scope>NUCLEOTIDE SEQUENCE [LARGE SCALE GENOMIC DNA]</scope>
</reference>
<proteinExistence type="predicted"/>
<dbReference type="AlphaFoldDB" id="A0A426XJC6"/>
<evidence type="ECO:0000256" key="1">
    <source>
        <dbReference type="SAM" id="MobiDB-lite"/>
    </source>
</evidence>
<name>A0A426XJC6_ENSVE</name>
<comment type="caution">
    <text evidence="2">The sequence shown here is derived from an EMBL/GenBank/DDBJ whole genome shotgun (WGS) entry which is preliminary data.</text>
</comment>
<evidence type="ECO:0000313" key="3">
    <source>
        <dbReference type="Proteomes" id="UP000287651"/>
    </source>
</evidence>
<feature type="region of interest" description="Disordered" evidence="1">
    <location>
        <begin position="44"/>
        <end position="88"/>
    </location>
</feature>